<feature type="compositionally biased region" description="Acidic residues" evidence="1">
    <location>
        <begin position="190"/>
        <end position="199"/>
    </location>
</feature>
<evidence type="ECO:0000313" key="2">
    <source>
        <dbReference type="EMBL" id="KAJ1348968.1"/>
    </source>
</evidence>
<feature type="compositionally biased region" description="Basic and acidic residues" evidence="1">
    <location>
        <begin position="200"/>
        <end position="209"/>
    </location>
</feature>
<sequence>MNGYCVFDDLNCHLPPSLSSISISLTDDCITSIESVASLLELTERLADVNAYPNLEEVHLQFWSTRCAERLLNHVANYLPNLRRLSVIAMPVVQERSCIIDLIRHVASSCRRLLSLKLSAEMLKLLLNEYGDLWRSNWRMAISLLAKECKLRDSCELSADHLPHTSGWDDYVVIPDYLKDFSPLWSSDGEQFEDDEDKESSEKGDDETKWESIKRLKSLFIDDGTEGSVNQTDSEKLEAMKRRSQKT</sequence>
<feature type="region of interest" description="Disordered" evidence="1">
    <location>
        <begin position="224"/>
        <end position="247"/>
    </location>
</feature>
<dbReference type="EMBL" id="JAHQIW010000586">
    <property type="protein sequence ID" value="KAJ1348968.1"/>
    <property type="molecule type" value="Genomic_DNA"/>
</dbReference>
<reference evidence="2" key="1">
    <citation type="submission" date="2021-06" db="EMBL/GenBank/DDBJ databases">
        <title>Parelaphostrongylus tenuis whole genome reference sequence.</title>
        <authorList>
            <person name="Garwood T.J."/>
            <person name="Larsen P.A."/>
            <person name="Fountain-Jones N.M."/>
            <person name="Garbe J.R."/>
            <person name="Macchietto M.G."/>
            <person name="Kania S.A."/>
            <person name="Gerhold R.W."/>
            <person name="Richards J.E."/>
            <person name="Wolf T.M."/>
        </authorList>
    </citation>
    <scope>NUCLEOTIDE SEQUENCE</scope>
    <source>
        <strain evidence="2">MNPRO001-30</strain>
        <tissue evidence="2">Meninges</tissue>
    </source>
</reference>
<comment type="caution">
    <text evidence="2">The sequence shown here is derived from an EMBL/GenBank/DDBJ whole genome shotgun (WGS) entry which is preliminary data.</text>
</comment>
<accession>A0AAD5M1M3</accession>
<gene>
    <name evidence="2" type="ORF">KIN20_004379</name>
</gene>
<protein>
    <submittedName>
        <fullName evidence="2">Uncharacterized protein</fullName>
    </submittedName>
</protein>
<name>A0AAD5M1M3_PARTN</name>
<feature type="region of interest" description="Disordered" evidence="1">
    <location>
        <begin position="189"/>
        <end position="209"/>
    </location>
</feature>
<organism evidence="2 3">
    <name type="scientific">Parelaphostrongylus tenuis</name>
    <name type="common">Meningeal worm</name>
    <dbReference type="NCBI Taxonomy" id="148309"/>
    <lineage>
        <taxon>Eukaryota</taxon>
        <taxon>Metazoa</taxon>
        <taxon>Ecdysozoa</taxon>
        <taxon>Nematoda</taxon>
        <taxon>Chromadorea</taxon>
        <taxon>Rhabditida</taxon>
        <taxon>Rhabditina</taxon>
        <taxon>Rhabditomorpha</taxon>
        <taxon>Strongyloidea</taxon>
        <taxon>Metastrongylidae</taxon>
        <taxon>Parelaphostrongylus</taxon>
    </lineage>
</organism>
<evidence type="ECO:0000313" key="3">
    <source>
        <dbReference type="Proteomes" id="UP001196413"/>
    </source>
</evidence>
<keyword evidence="3" id="KW-1185">Reference proteome</keyword>
<dbReference type="Proteomes" id="UP001196413">
    <property type="component" value="Unassembled WGS sequence"/>
</dbReference>
<evidence type="ECO:0000256" key="1">
    <source>
        <dbReference type="SAM" id="MobiDB-lite"/>
    </source>
</evidence>
<proteinExistence type="predicted"/>
<dbReference type="AlphaFoldDB" id="A0AAD5M1M3"/>